<organism evidence="1 2">
    <name type="scientific">Melastoma candidum</name>
    <dbReference type="NCBI Taxonomy" id="119954"/>
    <lineage>
        <taxon>Eukaryota</taxon>
        <taxon>Viridiplantae</taxon>
        <taxon>Streptophyta</taxon>
        <taxon>Embryophyta</taxon>
        <taxon>Tracheophyta</taxon>
        <taxon>Spermatophyta</taxon>
        <taxon>Magnoliopsida</taxon>
        <taxon>eudicotyledons</taxon>
        <taxon>Gunneridae</taxon>
        <taxon>Pentapetalae</taxon>
        <taxon>rosids</taxon>
        <taxon>malvids</taxon>
        <taxon>Myrtales</taxon>
        <taxon>Melastomataceae</taxon>
        <taxon>Melastomatoideae</taxon>
        <taxon>Melastomateae</taxon>
        <taxon>Melastoma</taxon>
    </lineage>
</organism>
<name>A0ACB9L651_9MYRT</name>
<reference evidence="2" key="1">
    <citation type="journal article" date="2023" name="Front. Plant Sci.">
        <title>Chromosomal-level genome assembly of Melastoma candidum provides insights into trichome evolution.</title>
        <authorList>
            <person name="Zhong Y."/>
            <person name="Wu W."/>
            <person name="Sun C."/>
            <person name="Zou P."/>
            <person name="Liu Y."/>
            <person name="Dai S."/>
            <person name="Zhou R."/>
        </authorList>
    </citation>
    <scope>NUCLEOTIDE SEQUENCE [LARGE SCALE GENOMIC DNA]</scope>
</reference>
<accession>A0ACB9L651</accession>
<keyword evidence="2" id="KW-1185">Reference proteome</keyword>
<evidence type="ECO:0000313" key="2">
    <source>
        <dbReference type="Proteomes" id="UP001057402"/>
    </source>
</evidence>
<dbReference type="EMBL" id="CM042891">
    <property type="protein sequence ID" value="KAI4304468.1"/>
    <property type="molecule type" value="Genomic_DNA"/>
</dbReference>
<proteinExistence type="predicted"/>
<sequence>MFPLQPSPLFRPFSTTSPATTCLHCTGALPLSIRMAASSPRRERDPRKRVVITGIGLVSAFGSDVDTYYEKLLSGESAVGLIDRFDTAGFPTRIAGQIKGFSARGYVDEEAEQRLDGSQVFSLVAGKRALEHACLGDYKVNKIDRDRVGVIVGSGFGGGTMSTAGVRSLLKEGPEAISPFYVACAFTNMAPAVLAIDRGFRGPTYAISTACASSNHCFHEAANHIRQGNADLIIAGGVEYAIAITSVAGFIACRALSQRNEDPRTASRPWDRDRDGFVIGEGAGLLVMESLEHAMKRDAPILAEYLGSAVNSDAHHMTDPRADGYGISLCIRNALQNAGVAPEEVNYINAHATSTPVGDLAEITAMKKVFKVTPEMRINATKSMLGHCLGAAGGMEAIATIKAIITGWLHPTINQINPEPSVEFNTVPNVKQQHEVNVAISNSFGFGGHNSVVVFSAFKP</sequence>
<protein>
    <submittedName>
        <fullName evidence="1">Uncharacterized protein</fullName>
    </submittedName>
</protein>
<gene>
    <name evidence="1" type="ORF">MLD38_039973</name>
</gene>
<comment type="caution">
    <text evidence="1">The sequence shown here is derived from an EMBL/GenBank/DDBJ whole genome shotgun (WGS) entry which is preliminary data.</text>
</comment>
<evidence type="ECO:0000313" key="1">
    <source>
        <dbReference type="EMBL" id="KAI4304468.1"/>
    </source>
</evidence>
<dbReference type="Proteomes" id="UP001057402">
    <property type="component" value="Chromosome 12"/>
</dbReference>